<gene>
    <name evidence="6" type="ORF">DIURU_005772</name>
</gene>
<dbReference type="PANTHER" id="PTHR33337:SF40">
    <property type="entry name" value="CENP-V_GFA DOMAIN-CONTAINING PROTEIN-RELATED"/>
    <property type="match status" value="1"/>
</dbReference>
<protein>
    <recommendedName>
        <fullName evidence="5">CENP-V/GFA domain-containing protein</fullName>
    </recommendedName>
</protein>
<evidence type="ECO:0000256" key="4">
    <source>
        <dbReference type="ARBA" id="ARBA00023239"/>
    </source>
</evidence>
<dbReference type="OrthoDB" id="4001640at2759"/>
<evidence type="ECO:0000313" key="6">
    <source>
        <dbReference type="EMBL" id="KAA8896506.1"/>
    </source>
</evidence>
<comment type="caution">
    <text evidence="6">The sequence shown here is derived from an EMBL/GenBank/DDBJ whole genome shotgun (WGS) entry which is preliminary data.</text>
</comment>
<sequence length="134" mass="14825">MLQGTCLCGMVSFAAQNPPQNPTVCFCSNCRRSSGHLGQLVAPFDTEFVAWHDTGNQIKRYVMTNTKSGKPNVKLFCGNCGSTLASIPGCWDGKKTELRLTLVDEFKKDYFPVSKYMEESEADFLNGNPPVNFV</sequence>
<dbReference type="AlphaFoldDB" id="A0A642UEQ0"/>
<dbReference type="Gene3D" id="3.90.1590.10">
    <property type="entry name" value="glutathione-dependent formaldehyde- activating enzyme (gfa)"/>
    <property type="match status" value="1"/>
</dbReference>
<dbReference type="SUPFAM" id="SSF51316">
    <property type="entry name" value="Mss4-like"/>
    <property type="match status" value="1"/>
</dbReference>
<evidence type="ECO:0000256" key="2">
    <source>
        <dbReference type="ARBA" id="ARBA00022723"/>
    </source>
</evidence>
<dbReference type="Pfam" id="PF04828">
    <property type="entry name" value="GFA"/>
    <property type="match status" value="1"/>
</dbReference>
<evidence type="ECO:0000313" key="7">
    <source>
        <dbReference type="Proteomes" id="UP000449547"/>
    </source>
</evidence>
<reference evidence="6 7" key="1">
    <citation type="submission" date="2019-07" db="EMBL/GenBank/DDBJ databases">
        <title>Genome assembly of two rare yeast pathogens: Diutina rugosa and Trichomonascus ciferrii.</title>
        <authorList>
            <person name="Mixao V."/>
            <person name="Saus E."/>
            <person name="Hansen A."/>
            <person name="Lass-Flor C."/>
            <person name="Gabaldon T."/>
        </authorList>
    </citation>
    <scope>NUCLEOTIDE SEQUENCE [LARGE SCALE GENOMIC DNA]</scope>
    <source>
        <strain evidence="6 7">CBS 613</strain>
    </source>
</reference>
<dbReference type="GeneID" id="54784423"/>
<accession>A0A642UEQ0</accession>
<dbReference type="Proteomes" id="UP000449547">
    <property type="component" value="Unassembled WGS sequence"/>
</dbReference>
<dbReference type="OMA" id="TMSACEE"/>
<keyword evidence="4" id="KW-0456">Lyase</keyword>
<evidence type="ECO:0000259" key="5">
    <source>
        <dbReference type="PROSITE" id="PS51891"/>
    </source>
</evidence>
<dbReference type="PROSITE" id="PS51891">
    <property type="entry name" value="CENP_V_GFA"/>
    <property type="match status" value="1"/>
</dbReference>
<dbReference type="EMBL" id="SWFT01000164">
    <property type="protein sequence ID" value="KAA8896506.1"/>
    <property type="molecule type" value="Genomic_DNA"/>
</dbReference>
<name>A0A642UEQ0_DIURU</name>
<keyword evidence="7" id="KW-1185">Reference proteome</keyword>
<feature type="domain" description="CENP-V/GFA" evidence="5">
    <location>
        <begin position="2"/>
        <end position="134"/>
    </location>
</feature>
<dbReference type="VEuPathDB" id="FungiDB:DIURU_005772"/>
<keyword evidence="2" id="KW-0479">Metal-binding</keyword>
<keyword evidence="3" id="KW-0862">Zinc</keyword>
<dbReference type="RefSeq" id="XP_034009446.1">
    <property type="nucleotide sequence ID" value="XM_034158791.1"/>
</dbReference>
<dbReference type="InterPro" id="IPR006913">
    <property type="entry name" value="CENP-V/GFA"/>
</dbReference>
<dbReference type="GO" id="GO:0016846">
    <property type="term" value="F:carbon-sulfur lyase activity"/>
    <property type="evidence" value="ECO:0007669"/>
    <property type="project" value="InterPro"/>
</dbReference>
<comment type="similarity">
    <text evidence="1">Belongs to the Gfa family.</text>
</comment>
<dbReference type="InterPro" id="IPR011057">
    <property type="entry name" value="Mss4-like_sf"/>
</dbReference>
<proteinExistence type="inferred from homology"/>
<organism evidence="6 7">
    <name type="scientific">Diutina rugosa</name>
    <name type="common">Yeast</name>
    <name type="synonym">Candida rugosa</name>
    <dbReference type="NCBI Taxonomy" id="5481"/>
    <lineage>
        <taxon>Eukaryota</taxon>
        <taxon>Fungi</taxon>
        <taxon>Dikarya</taxon>
        <taxon>Ascomycota</taxon>
        <taxon>Saccharomycotina</taxon>
        <taxon>Pichiomycetes</taxon>
        <taxon>Debaryomycetaceae</taxon>
        <taxon>Diutina</taxon>
    </lineage>
</organism>
<dbReference type="PANTHER" id="PTHR33337">
    <property type="entry name" value="GFA DOMAIN-CONTAINING PROTEIN"/>
    <property type="match status" value="1"/>
</dbReference>
<evidence type="ECO:0000256" key="1">
    <source>
        <dbReference type="ARBA" id="ARBA00005495"/>
    </source>
</evidence>
<evidence type="ECO:0000256" key="3">
    <source>
        <dbReference type="ARBA" id="ARBA00022833"/>
    </source>
</evidence>
<dbReference type="GO" id="GO:0046872">
    <property type="term" value="F:metal ion binding"/>
    <property type="evidence" value="ECO:0007669"/>
    <property type="project" value="UniProtKB-KW"/>
</dbReference>